<protein>
    <submittedName>
        <fullName evidence="8">Phenylalanine-4-hydroxylase</fullName>
    </submittedName>
</protein>
<dbReference type="InterPro" id="IPR001273">
    <property type="entry name" value="ArAA_hydroxylase"/>
</dbReference>
<dbReference type="EMBL" id="JAUTBA010000001">
    <property type="protein sequence ID" value="MDQ1151548.1"/>
    <property type="molecule type" value="Genomic_DNA"/>
</dbReference>
<keyword evidence="6" id="KW-0503">Monooxygenase</keyword>
<comment type="cofactor">
    <cofactor evidence="1">
        <name>Fe(2+)</name>
        <dbReference type="ChEBI" id="CHEBI:29033"/>
    </cofactor>
</comment>
<dbReference type="PROSITE" id="PS51410">
    <property type="entry name" value="BH4_AAA_HYDROXYL_2"/>
    <property type="match status" value="1"/>
</dbReference>
<accession>A0ABU0U9L7</accession>
<dbReference type="Proteomes" id="UP001244640">
    <property type="component" value="Unassembled WGS sequence"/>
</dbReference>
<evidence type="ECO:0000256" key="2">
    <source>
        <dbReference type="ARBA" id="ARBA00009712"/>
    </source>
</evidence>
<gene>
    <name evidence="8" type="ORF">QE382_003532</name>
</gene>
<keyword evidence="4" id="KW-0560">Oxidoreductase</keyword>
<evidence type="ECO:0000313" key="9">
    <source>
        <dbReference type="Proteomes" id="UP001244640"/>
    </source>
</evidence>
<organism evidence="8 9">
    <name type="scientific">Sphingobacterium zeae</name>
    <dbReference type="NCBI Taxonomy" id="1776859"/>
    <lineage>
        <taxon>Bacteria</taxon>
        <taxon>Pseudomonadati</taxon>
        <taxon>Bacteroidota</taxon>
        <taxon>Sphingobacteriia</taxon>
        <taxon>Sphingobacteriales</taxon>
        <taxon>Sphingobacteriaceae</taxon>
        <taxon>Sphingobacterium</taxon>
    </lineage>
</organism>
<keyword evidence="9" id="KW-1185">Reference proteome</keyword>
<dbReference type="PANTHER" id="PTHR11473">
    <property type="entry name" value="AROMATIC AMINO ACID HYDROXYLASE"/>
    <property type="match status" value="1"/>
</dbReference>
<dbReference type="InterPro" id="IPR036951">
    <property type="entry name" value="ArAA_hydroxylase_sf"/>
</dbReference>
<dbReference type="InterPro" id="IPR036329">
    <property type="entry name" value="Aro-AA_hydroxylase_C_sf"/>
</dbReference>
<dbReference type="RefSeq" id="WP_307187020.1">
    <property type="nucleotide sequence ID" value="NZ_JAUTBA010000001.1"/>
</dbReference>
<dbReference type="InterPro" id="IPR019774">
    <property type="entry name" value="Aromatic-AA_hydroxylase_C"/>
</dbReference>
<dbReference type="SUPFAM" id="SSF56534">
    <property type="entry name" value="Aromatic aminoacid monoxygenases, catalytic and oligomerization domains"/>
    <property type="match status" value="1"/>
</dbReference>
<sequence>METYNNIVLERLPKHLKRYVVAQRYERYTALDQALWRYVMRQNYSFLKDVAHYPYIPGLKKAGLSIATIPNLQDMNDSLKLIGWGAVTVDGFIPPAAFMEFQAHRVLVIAADIRQLEHIEYTPAPDIIH</sequence>
<keyword evidence="5" id="KW-0408">Iron</keyword>
<comment type="similarity">
    <text evidence="2">Belongs to the biopterin-dependent aromatic amino acid hydroxylase family.</text>
</comment>
<evidence type="ECO:0000256" key="1">
    <source>
        <dbReference type="ARBA" id="ARBA00001954"/>
    </source>
</evidence>
<reference evidence="8 9" key="1">
    <citation type="submission" date="2023-07" db="EMBL/GenBank/DDBJ databases">
        <title>Functional and genomic diversity of the sorghum phyllosphere microbiome.</title>
        <authorList>
            <person name="Shade A."/>
        </authorList>
    </citation>
    <scope>NUCLEOTIDE SEQUENCE [LARGE SCALE GENOMIC DNA]</scope>
    <source>
        <strain evidence="8 9">SORGH_AS_0892</strain>
    </source>
</reference>
<comment type="caution">
    <text evidence="8">The sequence shown here is derived from an EMBL/GenBank/DDBJ whole genome shotgun (WGS) entry which is preliminary data.</text>
</comment>
<feature type="domain" description="Biopterin-dependent aromatic amino acid hydroxylase family profile" evidence="7">
    <location>
        <begin position="1"/>
        <end position="129"/>
    </location>
</feature>
<evidence type="ECO:0000256" key="6">
    <source>
        <dbReference type="ARBA" id="ARBA00023033"/>
    </source>
</evidence>
<dbReference type="PANTHER" id="PTHR11473:SF24">
    <property type="entry name" value="PHENYLALANINE-4-HYDROXYLASE"/>
    <property type="match status" value="1"/>
</dbReference>
<name>A0ABU0U9L7_9SPHI</name>
<dbReference type="Gene3D" id="1.10.800.10">
    <property type="entry name" value="Aromatic amino acid hydroxylase"/>
    <property type="match status" value="1"/>
</dbReference>
<evidence type="ECO:0000256" key="3">
    <source>
        <dbReference type="ARBA" id="ARBA00022723"/>
    </source>
</evidence>
<dbReference type="Pfam" id="PF00351">
    <property type="entry name" value="Biopterin_H"/>
    <property type="match status" value="1"/>
</dbReference>
<keyword evidence="3" id="KW-0479">Metal-binding</keyword>
<evidence type="ECO:0000256" key="5">
    <source>
        <dbReference type="ARBA" id="ARBA00023004"/>
    </source>
</evidence>
<proteinExistence type="inferred from homology"/>
<evidence type="ECO:0000259" key="7">
    <source>
        <dbReference type="PROSITE" id="PS51410"/>
    </source>
</evidence>
<evidence type="ECO:0000313" key="8">
    <source>
        <dbReference type="EMBL" id="MDQ1151548.1"/>
    </source>
</evidence>
<evidence type="ECO:0000256" key="4">
    <source>
        <dbReference type="ARBA" id="ARBA00023002"/>
    </source>
</evidence>